<evidence type="ECO:0000256" key="3">
    <source>
        <dbReference type="ARBA" id="ARBA00022756"/>
    </source>
</evidence>
<gene>
    <name evidence="6" type="primary">bioH</name>
    <name evidence="6" type="ORF">NEJAP_0857</name>
</gene>
<dbReference type="SUPFAM" id="SSF53474">
    <property type="entry name" value="alpha/beta-Hydrolases"/>
    <property type="match status" value="1"/>
</dbReference>
<feature type="domain" description="AB hydrolase-1" evidence="5">
    <location>
        <begin position="14"/>
        <end position="248"/>
    </location>
</feature>
<accession>A0A7R6SUS6</accession>
<evidence type="ECO:0000313" key="7">
    <source>
        <dbReference type="Proteomes" id="UP000595332"/>
    </source>
</evidence>
<dbReference type="Proteomes" id="UP000595332">
    <property type="component" value="Chromosome"/>
</dbReference>
<evidence type="ECO:0000256" key="2">
    <source>
        <dbReference type="ARBA" id="ARBA00022490"/>
    </source>
</evidence>
<dbReference type="Pfam" id="PF00561">
    <property type="entry name" value="Abhydrolase_1"/>
    <property type="match status" value="1"/>
</dbReference>
<keyword evidence="2" id="KW-0963">Cytoplasm</keyword>
<dbReference type="InterPro" id="IPR000073">
    <property type="entry name" value="AB_hydrolase_1"/>
</dbReference>
<evidence type="ECO:0000259" key="5">
    <source>
        <dbReference type="Pfam" id="PF00561"/>
    </source>
</evidence>
<evidence type="ECO:0000256" key="1">
    <source>
        <dbReference type="ARBA" id="ARBA00022487"/>
    </source>
</evidence>
<dbReference type="EMBL" id="AP014546">
    <property type="protein sequence ID" value="BBB28814.1"/>
    <property type="molecule type" value="Genomic_DNA"/>
</dbReference>
<dbReference type="InterPro" id="IPR029058">
    <property type="entry name" value="AB_hydrolase_fold"/>
</dbReference>
<dbReference type="GO" id="GO:0009102">
    <property type="term" value="P:biotin biosynthetic process"/>
    <property type="evidence" value="ECO:0007669"/>
    <property type="project" value="UniProtKB-KW"/>
</dbReference>
<dbReference type="Gene3D" id="3.40.50.1820">
    <property type="entry name" value="alpha/beta hydrolase"/>
    <property type="match status" value="1"/>
</dbReference>
<dbReference type="EC" id="3.1.1.85" evidence="6"/>
<organism evidence="6 7">
    <name type="scientific">Neptunomonas japonica JAMM 1380</name>
    <dbReference type="NCBI Taxonomy" id="1441457"/>
    <lineage>
        <taxon>Bacteria</taxon>
        <taxon>Pseudomonadati</taxon>
        <taxon>Pseudomonadota</taxon>
        <taxon>Gammaproteobacteria</taxon>
        <taxon>Oceanospirillales</taxon>
        <taxon>Oceanospirillaceae</taxon>
        <taxon>Neptunomonas</taxon>
    </lineage>
</organism>
<dbReference type="InterPro" id="IPR050266">
    <property type="entry name" value="AB_hydrolase_sf"/>
</dbReference>
<dbReference type="GO" id="GO:0090499">
    <property type="term" value="F:pimelyl-[acyl-carrier protein] methyl ester esterase activity"/>
    <property type="evidence" value="ECO:0007669"/>
    <property type="project" value="UniProtKB-EC"/>
</dbReference>
<dbReference type="KEGG" id="njp:NEJAP_0857"/>
<dbReference type="AlphaFoldDB" id="A0A7R6SUS6"/>
<protein>
    <submittedName>
        <fullName evidence="6">Pimelyl-[acyl-carrier protein] methyl ester esterase</fullName>
        <ecNumber evidence="6">3.1.1.85</ecNumber>
    </submittedName>
</protein>
<evidence type="ECO:0000256" key="4">
    <source>
        <dbReference type="ARBA" id="ARBA00022801"/>
    </source>
</evidence>
<proteinExistence type="predicted"/>
<dbReference type="PANTHER" id="PTHR43798">
    <property type="entry name" value="MONOACYLGLYCEROL LIPASE"/>
    <property type="match status" value="1"/>
</dbReference>
<name>A0A7R6SUS6_9GAMM</name>
<dbReference type="NCBIfam" id="TIGR01738">
    <property type="entry name" value="bioH"/>
    <property type="match status" value="1"/>
</dbReference>
<keyword evidence="7" id="KW-1185">Reference proteome</keyword>
<sequence>MGLYHKSFGSKANPALILLHGWGMSSSIWSTLLPMLTPYFYVTVVDLPGLGRSSSADAFMTLEAMASSIVSELESSSAEPLAQPTYWLGWSLGGMVALQIASQYPEKVHALMTVASNPCFVQKEDWEHGMNPVMYRQFKAAIESSPEKTLSRFAMLQIQGGDAAKPILKQIKAVLAASQPTQLLATLALLENDLREPLSKLNCPVLHMYGSEDHLVPNSTITAIQALATAQQQTVSFQGAGHLPFLSSPEAFLQAILVFIESIKKYG</sequence>
<keyword evidence="4 6" id="KW-0378">Hydrolase</keyword>
<dbReference type="GO" id="GO:0016020">
    <property type="term" value="C:membrane"/>
    <property type="evidence" value="ECO:0007669"/>
    <property type="project" value="TreeGrafter"/>
</dbReference>
<evidence type="ECO:0000313" key="6">
    <source>
        <dbReference type="EMBL" id="BBB28814.1"/>
    </source>
</evidence>
<keyword evidence="1" id="KW-0719">Serine esterase</keyword>
<dbReference type="RefSeq" id="WP_201349476.1">
    <property type="nucleotide sequence ID" value="NZ_AP014546.1"/>
</dbReference>
<dbReference type="InterPro" id="IPR010076">
    <property type="entry name" value="BioH"/>
</dbReference>
<keyword evidence="3" id="KW-0093">Biotin biosynthesis</keyword>
<dbReference type="PRINTS" id="PR00111">
    <property type="entry name" value="ABHYDROLASE"/>
</dbReference>
<reference evidence="6 7" key="1">
    <citation type="journal article" date="2008" name="Int. J. Syst. Evol. Microbiol.">
        <title>Neptunomonas japonica sp. nov., an Osedax japonicus symbiont-like bacterium isolated from sediment adjacent to sperm whale carcasses off Kagoshima, Japan.</title>
        <authorList>
            <person name="Miyazaki M."/>
            <person name="Nogi Y."/>
            <person name="Fujiwara Y."/>
            <person name="Kawato M."/>
            <person name="Kubokawa K."/>
            <person name="Horikoshi K."/>
        </authorList>
    </citation>
    <scope>NUCLEOTIDE SEQUENCE [LARGE SCALE GENOMIC DNA]</scope>
    <source>
        <strain evidence="6 7">JAMM 1380</strain>
    </source>
</reference>
<dbReference type="PANTHER" id="PTHR43798:SF31">
    <property type="entry name" value="AB HYDROLASE SUPERFAMILY PROTEIN YCLE"/>
    <property type="match status" value="1"/>
</dbReference>